<dbReference type="Proteomes" id="UP001148018">
    <property type="component" value="Unassembled WGS sequence"/>
</dbReference>
<evidence type="ECO:0000256" key="3">
    <source>
        <dbReference type="ARBA" id="ARBA00023043"/>
    </source>
</evidence>
<dbReference type="InterPro" id="IPR032232">
    <property type="entry name" value="Caskin1-CID"/>
</dbReference>
<dbReference type="Pfam" id="PF07653">
    <property type="entry name" value="SH3_2"/>
    <property type="match status" value="1"/>
</dbReference>
<feature type="repeat" description="ANK" evidence="4">
    <location>
        <begin position="42"/>
        <end position="74"/>
    </location>
</feature>
<dbReference type="InterPro" id="IPR001452">
    <property type="entry name" value="SH3_domain"/>
</dbReference>
<feature type="region of interest" description="Disordered" evidence="6">
    <location>
        <begin position="287"/>
        <end position="306"/>
    </location>
</feature>
<dbReference type="Gene3D" id="2.30.30.40">
    <property type="entry name" value="SH3 Domains"/>
    <property type="match status" value="1"/>
</dbReference>
<dbReference type="FunFam" id="1.10.150.50:FF:000028">
    <property type="entry name" value="caskin-2 isoform X2"/>
    <property type="match status" value="1"/>
</dbReference>
<dbReference type="FunFam" id="2.30.30.40:FF:000062">
    <property type="entry name" value="caskin-2 isoform X1"/>
    <property type="match status" value="1"/>
</dbReference>
<comment type="caution">
    <text evidence="9">The sequence shown here is derived from an EMBL/GenBank/DDBJ whole genome shotgun (WGS) entry which is preliminary data.</text>
</comment>
<dbReference type="PROSITE" id="PS50105">
    <property type="entry name" value="SAM_DOMAIN"/>
    <property type="match status" value="2"/>
</dbReference>
<dbReference type="SMART" id="SM00454">
    <property type="entry name" value="SAM"/>
    <property type="match status" value="2"/>
</dbReference>
<dbReference type="AlphaFoldDB" id="A0A9Q0IXD4"/>
<keyword evidence="3 4" id="KW-0040">ANK repeat</keyword>
<dbReference type="Pfam" id="PF12796">
    <property type="entry name" value="Ank_2"/>
    <property type="match status" value="1"/>
</dbReference>
<reference evidence="9" key="1">
    <citation type="submission" date="2022-07" db="EMBL/GenBank/DDBJ databases">
        <title>Chromosome-level genome of Muraenolepis orangiensis.</title>
        <authorList>
            <person name="Kim J."/>
        </authorList>
    </citation>
    <scope>NUCLEOTIDE SEQUENCE</scope>
    <source>
        <strain evidence="9">KU_S4_2022</strain>
        <tissue evidence="9">Muscle</tissue>
    </source>
</reference>
<dbReference type="SUPFAM" id="SSF47769">
    <property type="entry name" value="SAM/Pointed domain"/>
    <property type="match status" value="2"/>
</dbReference>
<feature type="compositionally biased region" description="Polar residues" evidence="6">
    <location>
        <begin position="448"/>
        <end position="466"/>
    </location>
</feature>
<evidence type="ECO:0000259" key="8">
    <source>
        <dbReference type="PROSITE" id="PS50105"/>
    </source>
</evidence>
<dbReference type="PANTHER" id="PTHR24174">
    <property type="entry name" value="ANKYRIN REPEAT AND STERILE ALPHA MOTIF DOMAIN-CONTAINING PROTEIN 1"/>
    <property type="match status" value="1"/>
</dbReference>
<feature type="region of interest" description="Disordered" evidence="6">
    <location>
        <begin position="166"/>
        <end position="195"/>
    </location>
</feature>
<feature type="region of interest" description="Disordered" evidence="6">
    <location>
        <begin position="441"/>
        <end position="507"/>
    </location>
</feature>
<dbReference type="InterPro" id="IPR036770">
    <property type="entry name" value="Ankyrin_rpt-contain_sf"/>
</dbReference>
<evidence type="ECO:0000313" key="10">
    <source>
        <dbReference type="Proteomes" id="UP001148018"/>
    </source>
</evidence>
<feature type="domain" description="SAM" evidence="8">
    <location>
        <begin position="393"/>
        <end position="440"/>
    </location>
</feature>
<evidence type="ECO:0000256" key="2">
    <source>
        <dbReference type="ARBA" id="ARBA00022737"/>
    </source>
</evidence>
<feature type="region of interest" description="Disordered" evidence="6">
    <location>
        <begin position="820"/>
        <end position="857"/>
    </location>
</feature>
<dbReference type="InterPro" id="IPR013761">
    <property type="entry name" value="SAM/pointed_sf"/>
</dbReference>
<dbReference type="InterPro" id="IPR033635">
    <property type="entry name" value="ANKS1/Caskin"/>
</dbReference>
<keyword evidence="2" id="KW-0677">Repeat</keyword>
<dbReference type="SUPFAM" id="SSF50044">
    <property type="entry name" value="SH3-domain"/>
    <property type="match status" value="1"/>
</dbReference>
<dbReference type="InterPro" id="IPR036028">
    <property type="entry name" value="SH3-like_dom_sf"/>
</dbReference>
<feature type="compositionally biased region" description="Pro residues" evidence="6">
    <location>
        <begin position="685"/>
        <end position="700"/>
    </location>
</feature>
<dbReference type="Pfam" id="PF00536">
    <property type="entry name" value="SAM_1"/>
    <property type="match status" value="2"/>
</dbReference>
<dbReference type="SUPFAM" id="SSF48403">
    <property type="entry name" value="Ankyrin repeat"/>
    <property type="match status" value="1"/>
</dbReference>
<evidence type="ECO:0000256" key="5">
    <source>
        <dbReference type="PROSITE-ProRule" id="PRU00192"/>
    </source>
</evidence>
<dbReference type="PROSITE" id="PS50002">
    <property type="entry name" value="SH3"/>
    <property type="match status" value="1"/>
</dbReference>
<keyword evidence="10" id="KW-1185">Reference proteome</keyword>
<evidence type="ECO:0000256" key="6">
    <source>
        <dbReference type="SAM" id="MobiDB-lite"/>
    </source>
</evidence>
<feature type="domain" description="SAM" evidence="8">
    <location>
        <begin position="321"/>
        <end position="384"/>
    </location>
</feature>
<dbReference type="PRINTS" id="PR01415">
    <property type="entry name" value="ANKYRIN"/>
</dbReference>
<name>A0A9Q0IXD4_9TELE</name>
<dbReference type="OrthoDB" id="6156898at2759"/>
<evidence type="ECO:0000256" key="1">
    <source>
        <dbReference type="ARBA" id="ARBA00022443"/>
    </source>
</evidence>
<feature type="repeat" description="ANK" evidence="4">
    <location>
        <begin position="10"/>
        <end position="42"/>
    </location>
</feature>
<feature type="compositionally biased region" description="Pro residues" evidence="6">
    <location>
        <begin position="479"/>
        <end position="489"/>
    </location>
</feature>
<dbReference type="PROSITE" id="PS50297">
    <property type="entry name" value="ANK_REP_REGION"/>
    <property type="match status" value="2"/>
</dbReference>
<proteinExistence type="predicted"/>
<dbReference type="EMBL" id="JANIIK010000034">
    <property type="protein sequence ID" value="KAJ3614095.1"/>
    <property type="molecule type" value="Genomic_DNA"/>
</dbReference>
<dbReference type="PANTHER" id="PTHR24174:SF19">
    <property type="entry name" value="CASKIN-1 ISOFORM X1"/>
    <property type="match status" value="1"/>
</dbReference>
<dbReference type="Gene3D" id="1.10.150.50">
    <property type="entry name" value="Transcription Factor, Ets-1"/>
    <property type="match status" value="2"/>
</dbReference>
<protein>
    <submittedName>
        <fullName evidence="9">Uncharacterized protein</fullName>
    </submittedName>
</protein>
<feature type="region of interest" description="Disordered" evidence="6">
    <location>
        <begin position="654"/>
        <end position="799"/>
    </location>
</feature>
<feature type="compositionally biased region" description="Low complexity" evidence="6">
    <location>
        <begin position="216"/>
        <end position="235"/>
    </location>
</feature>
<gene>
    <name evidence="9" type="ORF">NHX12_017672</name>
</gene>
<accession>A0A9Q0IXD4</accession>
<feature type="domain" description="SH3" evidence="7">
    <location>
        <begin position="66"/>
        <end position="132"/>
    </location>
</feature>
<dbReference type="Gene3D" id="1.25.40.20">
    <property type="entry name" value="Ankyrin repeat-containing domain"/>
    <property type="match status" value="1"/>
</dbReference>
<evidence type="ECO:0000256" key="4">
    <source>
        <dbReference type="PROSITE-ProRule" id="PRU00023"/>
    </source>
</evidence>
<dbReference type="InterPro" id="IPR002110">
    <property type="entry name" value="Ankyrin_rpt"/>
</dbReference>
<evidence type="ECO:0000313" key="9">
    <source>
        <dbReference type="EMBL" id="KAJ3614095.1"/>
    </source>
</evidence>
<dbReference type="PROSITE" id="PS50088">
    <property type="entry name" value="ANK_REPEAT"/>
    <property type="match status" value="2"/>
</dbReference>
<dbReference type="SMART" id="SM00248">
    <property type="entry name" value="ANK"/>
    <property type="match status" value="2"/>
</dbReference>
<organism evidence="9 10">
    <name type="scientific">Muraenolepis orangiensis</name>
    <name type="common">Patagonian moray cod</name>
    <dbReference type="NCBI Taxonomy" id="630683"/>
    <lineage>
        <taxon>Eukaryota</taxon>
        <taxon>Metazoa</taxon>
        <taxon>Chordata</taxon>
        <taxon>Craniata</taxon>
        <taxon>Vertebrata</taxon>
        <taxon>Euteleostomi</taxon>
        <taxon>Actinopterygii</taxon>
        <taxon>Neopterygii</taxon>
        <taxon>Teleostei</taxon>
        <taxon>Neoteleostei</taxon>
        <taxon>Acanthomorphata</taxon>
        <taxon>Zeiogadaria</taxon>
        <taxon>Gadariae</taxon>
        <taxon>Gadiformes</taxon>
        <taxon>Muraenolepidoidei</taxon>
        <taxon>Muraenolepididae</taxon>
        <taxon>Muraenolepis</taxon>
    </lineage>
</organism>
<evidence type="ECO:0000259" key="7">
    <source>
        <dbReference type="PROSITE" id="PS50002"/>
    </source>
</evidence>
<dbReference type="SMART" id="SM00326">
    <property type="entry name" value="SH3"/>
    <property type="match status" value="1"/>
</dbReference>
<dbReference type="InterPro" id="IPR001660">
    <property type="entry name" value="SAM"/>
</dbReference>
<feature type="region of interest" description="Disordered" evidence="6">
    <location>
        <begin position="526"/>
        <end position="615"/>
    </location>
</feature>
<sequence>MLEPKPSDPNGVSPLHLAAKNGHIDVIRLLIQAGIDVNRQSESGTALHQAALCGKTEVVRLLLDSGISAGVRALKDYCNNYDLTSLNIKAGDMITVLEQHSDGRWKGCIHDNRTGNDRVGYFPSNMVEIVKRAGHAPSQHCHTLLLRRPNPCPLASVNGQSYPPTQLLPLHLPTPPPPHPSTQSPPLFSSFGSSRVRQGSTSEDIWVLRKPLAGGDRSGSVGSLGSLGSVRSTSSLQGGGNTHPADSHAPPGVNTHGLNAPGLHAQAEGVKLLATVLSQSMKAKEHLMEQSQSVEQSAGSSSSCPVLEQRSFERKAEEDDGRKEAVVAWLGEFQLQFYTTHFLTAGYDLDTVSRMTPEDLTAVGVMKPGHRKKLGSEISKLPSTGWLPDHKPYYQVLVQNGYENIDFVSDISLEDLQEIGISKLGHQKKLMLGVRRLKELQRGDPGAGSSSAQVQQDSAPNPVNKSRPSHTASHAHTPPCTPTHTPPQTPTLQASLRAQPCPSGQPDAGVPQLYATVCRSSSALNEAPPYDVTVNRSQSSVTLRPRRKGRPPTPPKRSGSSITGGDGDSRGRRGEGLLGPPSYRERRASDCGSLGSAFRAQGSGGLERSEGPSGSVRSLAAMLETSIGGGAKTLPRTMGGSTSYLQVSPAILRRQPGAGGFGSEDEDLISRRRTISGPIEGLPGPGDPVDPLPQQPCQPRPEPRPRSTVAASATCQISDGKATLRRRPAPQKAGDAGGSDPAGDAVTAGSTDTIRRRPRTSSGTHNDQSEAGGGAQVGQPGASEQPKQSGVGVVLRRKPATELCDRLEADGESCEWMEARKSLRPHLSPKPSGGPLRKSQAEPTTPTHKVPIPGPPW</sequence>
<dbReference type="Pfam" id="PF16600">
    <property type="entry name" value="Caskin1-CID"/>
    <property type="match status" value="1"/>
</dbReference>
<keyword evidence="1 5" id="KW-0728">SH3 domain</keyword>
<feature type="compositionally biased region" description="Low complexity" evidence="6">
    <location>
        <begin position="290"/>
        <end position="303"/>
    </location>
</feature>
<feature type="region of interest" description="Disordered" evidence="6">
    <location>
        <begin position="216"/>
        <end position="261"/>
    </location>
</feature>